<evidence type="ECO:0000313" key="3">
    <source>
        <dbReference type="Proteomes" id="UP000799441"/>
    </source>
</evidence>
<gene>
    <name evidence="2" type="ORF">K431DRAFT_342907</name>
</gene>
<comment type="caution">
    <text evidence="2">The sequence shown here is derived from an EMBL/GenBank/DDBJ whole genome shotgun (WGS) entry which is preliminary data.</text>
</comment>
<proteinExistence type="predicted"/>
<accession>A0A9P4UU63</accession>
<name>A0A9P4UU63_9PEZI</name>
<dbReference type="Proteomes" id="UP000799441">
    <property type="component" value="Unassembled WGS sequence"/>
</dbReference>
<keyword evidence="1" id="KW-0732">Signal</keyword>
<sequence>MAHSTILKLLSVCLALCFSSSISAPVIYDGTTALSKRASDLDDLWRSIPSGQKAQGDSAKYFKIDRTVSNAWGITYLYGCAGILISDPDFVIVAHLQEVGSGDQSKCQLGDIDVVNKFIEDKLSVATSEHEATPDTRIDFIYGASQRGDAPAGIQAFKDHFIDFFEATENQIHNWVYSGGSGTGDSPGTPYGKAVVQWIKGDTAPEGTLKVFYNQETPIRNDVFA</sequence>
<feature type="chain" id="PRO_5040373547" evidence="1">
    <location>
        <begin position="24"/>
        <end position="225"/>
    </location>
</feature>
<reference evidence="2" key="1">
    <citation type="journal article" date="2020" name="Stud. Mycol.">
        <title>101 Dothideomycetes genomes: a test case for predicting lifestyles and emergence of pathogens.</title>
        <authorList>
            <person name="Haridas S."/>
            <person name="Albert R."/>
            <person name="Binder M."/>
            <person name="Bloem J."/>
            <person name="Labutti K."/>
            <person name="Salamov A."/>
            <person name="Andreopoulos B."/>
            <person name="Baker S."/>
            <person name="Barry K."/>
            <person name="Bills G."/>
            <person name="Bluhm B."/>
            <person name="Cannon C."/>
            <person name="Castanera R."/>
            <person name="Culley D."/>
            <person name="Daum C."/>
            <person name="Ezra D."/>
            <person name="Gonzalez J."/>
            <person name="Henrissat B."/>
            <person name="Kuo A."/>
            <person name="Liang C."/>
            <person name="Lipzen A."/>
            <person name="Lutzoni F."/>
            <person name="Magnuson J."/>
            <person name="Mondo S."/>
            <person name="Nolan M."/>
            <person name="Ohm R."/>
            <person name="Pangilinan J."/>
            <person name="Park H.-J."/>
            <person name="Ramirez L."/>
            <person name="Alfaro M."/>
            <person name="Sun H."/>
            <person name="Tritt A."/>
            <person name="Yoshinaga Y."/>
            <person name="Zwiers L.-H."/>
            <person name="Turgeon B."/>
            <person name="Goodwin S."/>
            <person name="Spatafora J."/>
            <person name="Crous P."/>
            <person name="Grigoriev I."/>
        </authorList>
    </citation>
    <scope>NUCLEOTIDE SEQUENCE</scope>
    <source>
        <strain evidence="2">CBS 116435</strain>
    </source>
</reference>
<dbReference type="EMBL" id="MU003767">
    <property type="protein sequence ID" value="KAF2725461.1"/>
    <property type="molecule type" value="Genomic_DNA"/>
</dbReference>
<dbReference type="OrthoDB" id="3880146at2759"/>
<feature type="signal peptide" evidence="1">
    <location>
        <begin position="1"/>
        <end position="23"/>
    </location>
</feature>
<evidence type="ECO:0000256" key="1">
    <source>
        <dbReference type="SAM" id="SignalP"/>
    </source>
</evidence>
<evidence type="ECO:0000313" key="2">
    <source>
        <dbReference type="EMBL" id="KAF2725461.1"/>
    </source>
</evidence>
<protein>
    <submittedName>
        <fullName evidence="2">Uncharacterized protein</fullName>
    </submittedName>
</protein>
<keyword evidence="3" id="KW-1185">Reference proteome</keyword>
<dbReference type="AlphaFoldDB" id="A0A9P4UU63"/>
<organism evidence="2 3">
    <name type="scientific">Polychaeton citri CBS 116435</name>
    <dbReference type="NCBI Taxonomy" id="1314669"/>
    <lineage>
        <taxon>Eukaryota</taxon>
        <taxon>Fungi</taxon>
        <taxon>Dikarya</taxon>
        <taxon>Ascomycota</taxon>
        <taxon>Pezizomycotina</taxon>
        <taxon>Dothideomycetes</taxon>
        <taxon>Dothideomycetidae</taxon>
        <taxon>Capnodiales</taxon>
        <taxon>Capnodiaceae</taxon>
        <taxon>Polychaeton</taxon>
    </lineage>
</organism>